<dbReference type="Proteomes" id="UP000317990">
    <property type="component" value="Unassembled WGS sequence"/>
</dbReference>
<accession>A0A524RME4</accession>
<evidence type="ECO:0000313" key="3">
    <source>
        <dbReference type="Proteomes" id="UP000317990"/>
    </source>
</evidence>
<dbReference type="EMBL" id="SRMO01000072">
    <property type="protein sequence ID" value="TGG91626.1"/>
    <property type="molecule type" value="Genomic_DNA"/>
</dbReference>
<proteinExistence type="predicted"/>
<organism evidence="2 3">
    <name type="scientific">Aphanocapsa feldmannii 277cV</name>
    <dbReference type="NCBI Taxonomy" id="2507553"/>
    <lineage>
        <taxon>Bacteria</taxon>
        <taxon>Bacillati</taxon>
        <taxon>Cyanobacteriota</taxon>
        <taxon>Cyanophyceae</taxon>
        <taxon>Oscillatoriophycideae</taxon>
        <taxon>Chroococcales</taxon>
        <taxon>Microcystaceae</taxon>
        <taxon>Aphanocapsa</taxon>
    </lineage>
</organism>
<name>A0A524RME4_9CHRO</name>
<evidence type="ECO:0000256" key="1">
    <source>
        <dbReference type="SAM" id="MobiDB-lite"/>
    </source>
</evidence>
<protein>
    <recommendedName>
        <fullName evidence="4">GNAT family N-acetyltransferase</fullName>
    </recommendedName>
</protein>
<reference evidence="2 3" key="1">
    <citation type="journal article" date="2019" name="mSystems">
        <title>Life at home and on the roam: Genomic adaptions reflect the dual lifestyle of an intracellular, facultative symbiont.</title>
        <authorList>
            <person name="Burgsdorf I."/>
        </authorList>
    </citation>
    <scope>NUCLEOTIDE SEQUENCE [LARGE SCALE GENOMIC DNA]</scope>
    <source>
        <strain evidence="2">277cV</strain>
    </source>
</reference>
<dbReference type="AlphaFoldDB" id="A0A524RME4"/>
<gene>
    <name evidence="2" type="ORF">ERJ67_07735</name>
</gene>
<comment type="caution">
    <text evidence="2">The sequence shown here is derived from an EMBL/GenBank/DDBJ whole genome shotgun (WGS) entry which is preliminary data.</text>
</comment>
<dbReference type="Gene3D" id="3.40.630.30">
    <property type="match status" value="1"/>
</dbReference>
<sequence>MPNAVEPGIFREWPTPPPGLGRRHSVAAPSDAAHHAVVLGEPGYYGRFGFQPAPGLGLSDAYGSGDAFQVIELLPGGIPVGAGLVRYAPEFALVA</sequence>
<feature type="region of interest" description="Disordered" evidence="1">
    <location>
        <begin position="1"/>
        <end position="25"/>
    </location>
</feature>
<evidence type="ECO:0008006" key="4">
    <source>
        <dbReference type="Google" id="ProtNLM"/>
    </source>
</evidence>
<evidence type="ECO:0000313" key="2">
    <source>
        <dbReference type="EMBL" id="TGG91626.1"/>
    </source>
</evidence>